<evidence type="ECO:0000256" key="8">
    <source>
        <dbReference type="ARBA" id="ARBA00022618"/>
    </source>
</evidence>
<evidence type="ECO:0000256" key="1">
    <source>
        <dbReference type="ARBA" id="ARBA00004123"/>
    </source>
</evidence>
<keyword evidence="6" id="KW-0158">Chromosome</keyword>
<reference evidence="17" key="1">
    <citation type="submission" date="2023-03" db="EMBL/GenBank/DDBJ databases">
        <title>Mating type loci evolution in Malassezia.</title>
        <authorList>
            <person name="Coelho M.A."/>
        </authorList>
    </citation>
    <scope>NUCLEOTIDE SEQUENCE</scope>
    <source>
        <strain evidence="17">CBS 12830</strain>
    </source>
</reference>
<dbReference type="GO" id="GO:0042729">
    <property type="term" value="C:DASH complex"/>
    <property type="evidence" value="ECO:0007669"/>
    <property type="project" value="InterPro"/>
</dbReference>
<protein>
    <recommendedName>
        <fullName evidence="5">DASH complex subunit DAD4</fullName>
    </recommendedName>
    <alternativeName>
        <fullName evidence="16">Outer kinetochore protein DAD4</fullName>
    </alternativeName>
</protein>
<evidence type="ECO:0000256" key="4">
    <source>
        <dbReference type="ARBA" id="ARBA00009754"/>
    </source>
</evidence>
<gene>
    <name evidence="17" type="ORF">MEQU1_003353</name>
</gene>
<evidence type="ECO:0000256" key="3">
    <source>
        <dbReference type="ARBA" id="ARBA00004629"/>
    </source>
</evidence>
<dbReference type="GO" id="GO:0072686">
    <property type="term" value="C:mitotic spindle"/>
    <property type="evidence" value="ECO:0007669"/>
    <property type="project" value="InterPro"/>
</dbReference>
<evidence type="ECO:0000256" key="2">
    <source>
        <dbReference type="ARBA" id="ARBA00004186"/>
    </source>
</evidence>
<evidence type="ECO:0000256" key="10">
    <source>
        <dbReference type="ARBA" id="ARBA00022776"/>
    </source>
</evidence>
<evidence type="ECO:0000256" key="15">
    <source>
        <dbReference type="ARBA" id="ARBA00023328"/>
    </source>
</evidence>
<evidence type="ECO:0000256" key="5">
    <source>
        <dbReference type="ARBA" id="ARBA00020259"/>
    </source>
</evidence>
<name>A0AAF0EHE1_9BASI</name>
<comment type="subcellular location">
    <subcellularLocation>
        <location evidence="3">Chromosome</location>
        <location evidence="3">Centromere</location>
        <location evidence="3">Kinetochore</location>
    </subcellularLocation>
    <subcellularLocation>
        <location evidence="2">Cytoplasm</location>
        <location evidence="2">Cytoskeleton</location>
        <location evidence="2">Spindle</location>
    </subcellularLocation>
    <subcellularLocation>
        <location evidence="1">Nucleus</location>
    </subcellularLocation>
</comment>
<comment type="similarity">
    <text evidence="4">Belongs to the DASH complex DAD4 family.</text>
</comment>
<organism evidence="17 18">
    <name type="scientific">Malassezia equina</name>
    <dbReference type="NCBI Taxonomy" id="1381935"/>
    <lineage>
        <taxon>Eukaryota</taxon>
        <taxon>Fungi</taxon>
        <taxon>Dikarya</taxon>
        <taxon>Basidiomycota</taxon>
        <taxon>Ustilaginomycotina</taxon>
        <taxon>Malasseziomycetes</taxon>
        <taxon>Malasseziales</taxon>
        <taxon>Malasseziaceae</taxon>
        <taxon>Malassezia</taxon>
    </lineage>
</organism>
<dbReference type="InterPro" id="IPR013959">
    <property type="entry name" value="DASH_Dad4"/>
</dbReference>
<evidence type="ECO:0000313" key="18">
    <source>
        <dbReference type="Proteomes" id="UP001214415"/>
    </source>
</evidence>
<proteinExistence type="inferred from homology"/>
<dbReference type="PANTHER" id="PTHR28222">
    <property type="entry name" value="DASH COMPLEX SUBUNIT DAD4"/>
    <property type="match status" value="1"/>
</dbReference>
<keyword evidence="9" id="KW-0493">Microtubule</keyword>
<dbReference type="GO" id="GO:0008608">
    <property type="term" value="P:attachment of spindle microtubules to kinetochore"/>
    <property type="evidence" value="ECO:0007669"/>
    <property type="project" value="InterPro"/>
</dbReference>
<keyword evidence="15" id="KW-0137">Centromere</keyword>
<evidence type="ECO:0000313" key="17">
    <source>
        <dbReference type="EMBL" id="WFD24650.1"/>
    </source>
</evidence>
<dbReference type="AlphaFoldDB" id="A0AAF0EHE1"/>
<keyword evidence="18" id="KW-1185">Reference proteome</keyword>
<keyword evidence="14" id="KW-0131">Cell cycle</keyword>
<evidence type="ECO:0000256" key="7">
    <source>
        <dbReference type="ARBA" id="ARBA00022490"/>
    </source>
</evidence>
<dbReference type="PANTHER" id="PTHR28222:SF1">
    <property type="entry name" value="DASH COMPLEX SUBUNIT DAD4"/>
    <property type="match status" value="1"/>
</dbReference>
<evidence type="ECO:0000256" key="13">
    <source>
        <dbReference type="ARBA" id="ARBA00023242"/>
    </source>
</evidence>
<dbReference type="GO" id="GO:0005874">
    <property type="term" value="C:microtubule"/>
    <property type="evidence" value="ECO:0007669"/>
    <property type="project" value="UniProtKB-KW"/>
</dbReference>
<keyword evidence="7" id="KW-0963">Cytoplasm</keyword>
<dbReference type="GO" id="GO:0051301">
    <property type="term" value="P:cell division"/>
    <property type="evidence" value="ECO:0007669"/>
    <property type="project" value="UniProtKB-KW"/>
</dbReference>
<dbReference type="Proteomes" id="UP001214415">
    <property type="component" value="Chromosome 7"/>
</dbReference>
<keyword evidence="10" id="KW-0498">Mitosis</keyword>
<evidence type="ECO:0000256" key="9">
    <source>
        <dbReference type="ARBA" id="ARBA00022701"/>
    </source>
</evidence>
<dbReference type="Pfam" id="PF08650">
    <property type="entry name" value="DASH_Dad4"/>
    <property type="match status" value="1"/>
</dbReference>
<dbReference type="EMBL" id="CP119906">
    <property type="protein sequence ID" value="WFD24650.1"/>
    <property type="molecule type" value="Genomic_DNA"/>
</dbReference>
<keyword evidence="12" id="KW-0206">Cytoskeleton</keyword>
<keyword evidence="8" id="KW-0132">Cell division</keyword>
<evidence type="ECO:0000256" key="6">
    <source>
        <dbReference type="ARBA" id="ARBA00022454"/>
    </source>
</evidence>
<keyword evidence="11" id="KW-0995">Kinetochore</keyword>
<accession>A0AAF0EHE1</accession>
<evidence type="ECO:0000256" key="11">
    <source>
        <dbReference type="ARBA" id="ARBA00022838"/>
    </source>
</evidence>
<sequence length="285" mass="30690">MAPAIENPYAFLLERIIKNVDLLNESLQEMNRSVAAINNHNQEITIVAEMWNGYHRNVEFNLQNMDTHLPPGKILTNQSEPLNVIISGTSDPAVLSPDGFAAYVSSLKFDPDSFAGQSSSNDAQQANLGDGNGWMNQTGLYRKTPALMEVLQGGNHFRYWVQNGKKANTGAIFIAASIEMGLKQHHNIVSNGYDLGRDQLVGNATQAPTHSNKTEYTTKLLSMDASLMRGVSKNDLNHKISSDGKVAVLEVTTAPWRGNGASVVAMGPVLVGASLAAVASVALSL</sequence>
<evidence type="ECO:0000256" key="14">
    <source>
        <dbReference type="ARBA" id="ARBA00023306"/>
    </source>
</evidence>
<evidence type="ECO:0000256" key="16">
    <source>
        <dbReference type="ARBA" id="ARBA00030569"/>
    </source>
</evidence>
<keyword evidence="13" id="KW-0539">Nucleus</keyword>
<evidence type="ECO:0000256" key="12">
    <source>
        <dbReference type="ARBA" id="ARBA00023212"/>
    </source>
</evidence>